<feature type="region of interest" description="Disordered" evidence="3">
    <location>
        <begin position="203"/>
        <end position="279"/>
    </location>
</feature>
<sequence length="998" mass="112346">MADLELTLTWLGMDRYLERFIEAGFESWETVLEITENDLDILNVDLGHRRKLQREIANTKRLALDPAFVTPLYGIDHLPPTALRRISSSSNDVQQDGAPTKRGYRHHPKPDPKAPERPYSAYMLFSNYTREQLKEQNLSFAELSKLVGERWQQLTRDEKEEWKAKGVVPWERYKAELAEYQKTDDFQDYQHYLTEFKAIQAAKNPRRKPSTTLQSPVPSTPWATGDSSKLRQMAVSPTGQSGSERRPSKVAIKRLKRDEETWNQGPNSAAQSSRVGFGRPLQDDDLWQKLRVYEDLLLKFVPQVDDYDQQAIQDAILMPPQDKAAKNVYKETTKSESYSGSHGSGGESDASGVGSMGSTDHVDQDDSMREGFADYVPSFAGQSSETKWTEKLSKELLSKQGVKKSTSQKVGGKKPQRFAEDMDTAVVGNQIDPFSLPVKSTADSLVKAYFSTVHLSFPILNKMDFMEQYDRLYSTMDPEGFEHRTFIATLQLVFAIAAVHAHLIQADWTGDARDHMLYFSQARVLAVDTGILNDECYLGQVQVFGLGGMYLLVTNQLNRAWNISGLAVRSAQALGLHLTDVSGSVTAETKDFYAYTWFALLTLESMLTLVTGRPTMINPRDCSVTLPKTLAGEKSPNATSSPSESSYHRPEMGSRHCTSSSGMLEPGQGVLLNRMTKYDASQTAEIYFVHYAELCMLAKEVVGELYQPGIRKKKWSDIQGRIERFDRRVFEWKDGVNQPFNVASPSPDPETESCRVALRILFHSTRTLINRPCLCRIGDRIQDQSDSSKRTNRSLANNCVASARATLSLILHKPDSTILHEGTMWWMLMHHLKRALTVLLLELAFRAEHMPSDAEEILAEAKAAVDWLHYMGRSSPEARRSCSNMRQLLRLAAQKIGGDTSDMMTSSEEEVAPMYPGHQQPPSADYDKADQRAFPPRGLYGGVIPQEQWQYYGDLNARNELDQFGFLRAEGGMGSLFPTTSENERMGEDDDMGGSFGF</sequence>
<feature type="domain" description="SAM" evidence="4">
    <location>
        <begin position="1"/>
        <end position="62"/>
    </location>
</feature>
<organism evidence="6 7">
    <name type="scientific">Alectoria fallacina</name>
    <dbReference type="NCBI Taxonomy" id="1903189"/>
    <lineage>
        <taxon>Eukaryota</taxon>
        <taxon>Fungi</taxon>
        <taxon>Dikarya</taxon>
        <taxon>Ascomycota</taxon>
        <taxon>Pezizomycotina</taxon>
        <taxon>Lecanoromycetes</taxon>
        <taxon>OSLEUM clade</taxon>
        <taxon>Lecanoromycetidae</taxon>
        <taxon>Lecanorales</taxon>
        <taxon>Lecanorineae</taxon>
        <taxon>Parmeliaceae</taxon>
        <taxon>Alectoria</taxon>
    </lineage>
</organism>
<dbReference type="PANTHER" id="PTHR47654">
    <property type="entry name" value="ZN(II)2CYS6 TRANSCRIPTION FACTOR (EUROFUNG)-RELATED"/>
    <property type="match status" value="1"/>
</dbReference>
<dbReference type="Pfam" id="PF00536">
    <property type="entry name" value="SAM_1"/>
    <property type="match status" value="1"/>
</dbReference>
<evidence type="ECO:0008006" key="8">
    <source>
        <dbReference type="Google" id="ProtNLM"/>
    </source>
</evidence>
<keyword evidence="2" id="KW-0238">DNA-binding</keyword>
<accession>A0A8H3IV23</accession>
<dbReference type="SUPFAM" id="SSF47769">
    <property type="entry name" value="SAM/Pointed domain"/>
    <property type="match status" value="1"/>
</dbReference>
<feature type="region of interest" description="Disordered" evidence="3">
    <location>
        <begin position="327"/>
        <end position="366"/>
    </location>
</feature>
<evidence type="ECO:0000259" key="5">
    <source>
        <dbReference type="PROSITE" id="PS50118"/>
    </source>
</evidence>
<dbReference type="AlphaFoldDB" id="A0A8H3IV23"/>
<proteinExistence type="predicted"/>
<dbReference type="Pfam" id="PF04082">
    <property type="entry name" value="Fungal_trans"/>
    <property type="match status" value="1"/>
</dbReference>
<dbReference type="CDD" id="cd12148">
    <property type="entry name" value="fungal_TF_MHR"/>
    <property type="match status" value="1"/>
</dbReference>
<dbReference type="GO" id="GO:0003677">
    <property type="term" value="F:DNA binding"/>
    <property type="evidence" value="ECO:0007669"/>
    <property type="project" value="UniProtKB-UniRule"/>
</dbReference>
<dbReference type="InterPro" id="IPR009071">
    <property type="entry name" value="HMG_box_dom"/>
</dbReference>
<dbReference type="Gene3D" id="1.10.30.10">
    <property type="entry name" value="High mobility group box domain"/>
    <property type="match status" value="1"/>
</dbReference>
<feature type="region of interest" description="Disordered" evidence="3">
    <location>
        <begin position="627"/>
        <end position="662"/>
    </location>
</feature>
<name>A0A8H3IV23_9LECA</name>
<dbReference type="GO" id="GO:0008270">
    <property type="term" value="F:zinc ion binding"/>
    <property type="evidence" value="ECO:0007669"/>
    <property type="project" value="InterPro"/>
</dbReference>
<dbReference type="PROSITE" id="PS50105">
    <property type="entry name" value="SAM_DOMAIN"/>
    <property type="match status" value="1"/>
</dbReference>
<dbReference type="InterPro" id="IPR001660">
    <property type="entry name" value="SAM"/>
</dbReference>
<evidence type="ECO:0000256" key="2">
    <source>
        <dbReference type="PROSITE-ProRule" id="PRU00267"/>
    </source>
</evidence>
<dbReference type="PROSITE" id="PS50118">
    <property type="entry name" value="HMG_BOX_2"/>
    <property type="match status" value="1"/>
</dbReference>
<dbReference type="InterPro" id="IPR013761">
    <property type="entry name" value="SAM/pointed_sf"/>
</dbReference>
<dbReference type="InterPro" id="IPR053230">
    <property type="entry name" value="Trans_reg_galc"/>
</dbReference>
<dbReference type="OrthoDB" id="1919336at2759"/>
<feature type="compositionally biased region" description="Polar residues" evidence="3">
    <location>
        <begin position="210"/>
        <end position="227"/>
    </location>
</feature>
<reference evidence="6" key="1">
    <citation type="submission" date="2021-03" db="EMBL/GenBank/DDBJ databases">
        <authorList>
            <person name="Tagirdzhanova G."/>
        </authorList>
    </citation>
    <scope>NUCLEOTIDE SEQUENCE</scope>
</reference>
<dbReference type="Gene3D" id="1.10.150.50">
    <property type="entry name" value="Transcription Factor, Ets-1"/>
    <property type="match status" value="1"/>
</dbReference>
<feature type="compositionally biased region" description="Low complexity" evidence="3">
    <location>
        <begin position="635"/>
        <end position="645"/>
    </location>
</feature>
<feature type="region of interest" description="Disordered" evidence="3">
    <location>
        <begin position="85"/>
        <end position="118"/>
    </location>
</feature>
<dbReference type="PANTHER" id="PTHR47654:SF5">
    <property type="entry name" value="TRANSCRIPTION FACTOR DOMAIN-CONTAINING PROTEIN"/>
    <property type="match status" value="1"/>
</dbReference>
<protein>
    <recommendedName>
        <fullName evidence="8">HMG box domain-containing protein</fullName>
    </recommendedName>
</protein>
<comment type="caution">
    <text evidence="6">The sequence shown here is derived from an EMBL/GenBank/DDBJ whole genome shotgun (WGS) entry which is preliminary data.</text>
</comment>
<evidence type="ECO:0000256" key="3">
    <source>
        <dbReference type="SAM" id="MobiDB-lite"/>
    </source>
</evidence>
<dbReference type="Pfam" id="PF00505">
    <property type="entry name" value="HMG_box"/>
    <property type="match status" value="1"/>
</dbReference>
<dbReference type="GO" id="GO:0005634">
    <property type="term" value="C:nucleus"/>
    <property type="evidence" value="ECO:0007669"/>
    <property type="project" value="UniProtKB-UniRule"/>
</dbReference>
<dbReference type="SMART" id="SM00906">
    <property type="entry name" value="Fungal_trans"/>
    <property type="match status" value="1"/>
</dbReference>
<dbReference type="EMBL" id="CAJPDR010000356">
    <property type="protein sequence ID" value="CAF9933563.1"/>
    <property type="molecule type" value="Genomic_DNA"/>
</dbReference>
<keyword evidence="7" id="KW-1185">Reference proteome</keyword>
<evidence type="ECO:0000313" key="6">
    <source>
        <dbReference type="EMBL" id="CAF9933563.1"/>
    </source>
</evidence>
<dbReference type="SMART" id="SM00398">
    <property type="entry name" value="HMG"/>
    <property type="match status" value="1"/>
</dbReference>
<feature type="domain" description="HMG box" evidence="5">
    <location>
        <begin position="115"/>
        <end position="181"/>
    </location>
</feature>
<evidence type="ECO:0000259" key="4">
    <source>
        <dbReference type="PROSITE" id="PS50105"/>
    </source>
</evidence>
<gene>
    <name evidence="6" type="ORF">ALECFALPRED_005633</name>
</gene>
<dbReference type="Proteomes" id="UP000664203">
    <property type="component" value="Unassembled WGS sequence"/>
</dbReference>
<keyword evidence="1 2" id="KW-0539">Nucleus</keyword>
<evidence type="ECO:0000256" key="1">
    <source>
        <dbReference type="ARBA" id="ARBA00023242"/>
    </source>
</evidence>
<feature type="region of interest" description="Disordered" evidence="3">
    <location>
        <begin position="977"/>
        <end position="998"/>
    </location>
</feature>
<feature type="compositionally biased region" description="Polar residues" evidence="3">
    <location>
        <begin position="262"/>
        <end position="274"/>
    </location>
</feature>
<dbReference type="InterPro" id="IPR007219">
    <property type="entry name" value="XnlR_reg_dom"/>
</dbReference>
<dbReference type="InterPro" id="IPR036910">
    <property type="entry name" value="HMG_box_dom_sf"/>
</dbReference>
<dbReference type="GO" id="GO:0006351">
    <property type="term" value="P:DNA-templated transcription"/>
    <property type="evidence" value="ECO:0007669"/>
    <property type="project" value="InterPro"/>
</dbReference>
<evidence type="ECO:0000313" key="7">
    <source>
        <dbReference type="Proteomes" id="UP000664203"/>
    </source>
</evidence>
<feature type="DNA-binding region" description="HMG box" evidence="2">
    <location>
        <begin position="115"/>
        <end position="181"/>
    </location>
</feature>
<feature type="compositionally biased region" description="Low complexity" evidence="3">
    <location>
        <begin position="335"/>
        <end position="352"/>
    </location>
</feature>
<dbReference type="SUPFAM" id="SSF47095">
    <property type="entry name" value="HMG-box"/>
    <property type="match status" value="1"/>
</dbReference>